<evidence type="ECO:0000256" key="7">
    <source>
        <dbReference type="HAMAP-Rule" id="MF_00755"/>
    </source>
</evidence>
<comment type="subunit">
    <text evidence="7">Consists of a catalytic RNA component and at least 4-5 protein subunits.</text>
</comment>
<dbReference type="EMBL" id="CP001787">
    <property type="protein sequence ID" value="ACX72390.1"/>
    <property type="molecule type" value="Genomic_DNA"/>
</dbReference>
<sequence length="134" mass="15797">MLKTLPPTLREKKRYIAFKIIYDEEIKEGELVNLIRRAVLDYYGSWGTSKANPWLVYYNFPYGILRCQRDNVDYVKASLILVNEFKEKPINIICLGVSGTIRKAKIKFLGIKHPKRWFLVRREKMKKKSNKSVG</sequence>
<dbReference type="PANTHER" id="PTHR15441">
    <property type="entry name" value="RIBONUCLEASE P PROTEIN SUBUNIT P14"/>
    <property type="match status" value="1"/>
</dbReference>
<evidence type="ECO:0000256" key="4">
    <source>
        <dbReference type="ARBA" id="ARBA00022759"/>
    </source>
</evidence>
<dbReference type="AlphaFoldDB" id="C9RFN8"/>
<dbReference type="SUPFAM" id="SSF160350">
    <property type="entry name" value="Rnp2-like"/>
    <property type="match status" value="1"/>
</dbReference>
<dbReference type="GO" id="GO:0004526">
    <property type="term" value="F:ribonuclease P activity"/>
    <property type="evidence" value="ECO:0007669"/>
    <property type="project" value="UniProtKB-UniRule"/>
</dbReference>
<dbReference type="GO" id="GO:0001682">
    <property type="term" value="P:tRNA 5'-leader removal"/>
    <property type="evidence" value="ECO:0007669"/>
    <property type="project" value="UniProtKB-UniRule"/>
</dbReference>
<dbReference type="PIRSF" id="PIRSF004952">
    <property type="entry name" value="RNase_P_2"/>
    <property type="match status" value="1"/>
</dbReference>
<evidence type="ECO:0000313" key="8">
    <source>
        <dbReference type="EMBL" id="ACX72390.1"/>
    </source>
</evidence>
<dbReference type="EC" id="3.1.26.5" evidence="7"/>
<evidence type="ECO:0000313" key="9">
    <source>
        <dbReference type="Proteomes" id="UP000002063"/>
    </source>
</evidence>
<evidence type="ECO:0000256" key="5">
    <source>
        <dbReference type="ARBA" id="ARBA00022801"/>
    </source>
</evidence>
<keyword evidence="3 7" id="KW-0540">Nuclease</keyword>
<reference evidence="8" key="1">
    <citation type="submission" date="2009-10" db="EMBL/GenBank/DDBJ databases">
        <title>Complete sequence of chromosome of Methanocaldococcus vulcanius M7.</title>
        <authorList>
            <consortium name="US DOE Joint Genome Institute"/>
            <person name="Lucas S."/>
            <person name="Copeland A."/>
            <person name="Lapidus A."/>
            <person name="Glavina del Rio T."/>
            <person name="Dalin E."/>
            <person name="Tice H."/>
            <person name="Bruce D."/>
            <person name="Goodwin L."/>
            <person name="Pitluck S."/>
            <person name="Lcollab F.I."/>
            <person name="Brettin T."/>
            <person name="Detter J.C."/>
            <person name="Han C."/>
            <person name="Tapia R."/>
            <person name="Kuske C.R."/>
            <person name="Schmutz J."/>
            <person name="Larimer F."/>
            <person name="Land M."/>
            <person name="Hauser L."/>
            <person name="Kyrpides N."/>
            <person name="Ovchinikova G."/>
            <person name="Sieprawska-Lupa M."/>
            <person name="Whitman W.B."/>
            <person name="Woyke T."/>
        </authorList>
    </citation>
    <scope>NUCLEOTIDE SEQUENCE [LARGE SCALE GENOMIC DNA]</scope>
    <source>
        <strain evidence="8">M7</strain>
    </source>
</reference>
<accession>C9RFN8</accession>
<proteinExistence type="inferred from homology"/>
<organism evidence="8 9">
    <name type="scientific">Methanocaldococcus vulcanius (strain ATCC 700851 / DSM 12094 / M7)</name>
    <name type="common">Methanococcus vulcanius</name>
    <dbReference type="NCBI Taxonomy" id="579137"/>
    <lineage>
        <taxon>Archaea</taxon>
        <taxon>Methanobacteriati</taxon>
        <taxon>Methanobacteriota</taxon>
        <taxon>Methanomada group</taxon>
        <taxon>Methanococci</taxon>
        <taxon>Methanococcales</taxon>
        <taxon>Methanocaldococcaceae</taxon>
        <taxon>Methanocaldococcus</taxon>
    </lineage>
</organism>
<dbReference type="GO" id="GO:0030677">
    <property type="term" value="C:ribonuclease P complex"/>
    <property type="evidence" value="ECO:0007669"/>
    <property type="project" value="UniProtKB-UniRule"/>
</dbReference>
<evidence type="ECO:0000256" key="2">
    <source>
        <dbReference type="ARBA" id="ARBA00022694"/>
    </source>
</evidence>
<dbReference type="OrthoDB" id="19261at2157"/>
<dbReference type="Gene3D" id="3.30.70.3250">
    <property type="entry name" value="Ribonuclease P, Pop5 subunit"/>
    <property type="match status" value="1"/>
</dbReference>
<dbReference type="KEGG" id="mvu:Metvu_0531"/>
<comment type="catalytic activity">
    <reaction evidence="7">
        <text>Endonucleolytic cleavage of RNA, removing 5'-extranucleotides from tRNA precursor.</text>
        <dbReference type="EC" id="3.1.26.5"/>
    </reaction>
</comment>
<evidence type="ECO:0000256" key="3">
    <source>
        <dbReference type="ARBA" id="ARBA00022722"/>
    </source>
</evidence>
<keyword evidence="4 7" id="KW-0255">Endonuclease</keyword>
<dbReference type="HOGENOM" id="CLU_137733_1_0_2"/>
<dbReference type="Pfam" id="PF01900">
    <property type="entry name" value="RNase_P_Rpp14"/>
    <property type="match status" value="1"/>
</dbReference>
<comment type="function">
    <text evidence="6 7">Part of ribonuclease P, a protein complex that generates mature tRNA molecules by cleaving their 5'-ends.</text>
</comment>
<dbReference type="FunFam" id="3.30.70.3250:FF:000007">
    <property type="entry name" value="Ribonuclease P protein component 2"/>
    <property type="match status" value="1"/>
</dbReference>
<evidence type="ECO:0000256" key="6">
    <source>
        <dbReference type="ARBA" id="ARBA00057629"/>
    </source>
</evidence>
<comment type="similarity">
    <text evidence="7">Belongs to the eukaryotic/archaeal RNase P protein component 2 family.</text>
</comment>
<dbReference type="STRING" id="579137.Metvu_0531"/>
<dbReference type="GO" id="GO:0005737">
    <property type="term" value="C:cytoplasm"/>
    <property type="evidence" value="ECO:0007669"/>
    <property type="project" value="UniProtKB-SubCell"/>
</dbReference>
<comment type="subcellular location">
    <subcellularLocation>
        <location evidence="7">Cytoplasm</location>
    </subcellularLocation>
</comment>
<keyword evidence="5 7" id="KW-0378">Hydrolase</keyword>
<protein>
    <recommendedName>
        <fullName evidence="7">Ribonuclease P protein component 2</fullName>
        <shortName evidence="7">RNase P component 2</shortName>
        <ecNumber evidence="7">3.1.26.5</ecNumber>
    </recommendedName>
    <alternativeName>
        <fullName evidence="7">Pop5</fullName>
    </alternativeName>
</protein>
<dbReference type="HAMAP" id="MF_00755">
    <property type="entry name" value="RNase_P_2"/>
    <property type="match status" value="1"/>
</dbReference>
<name>C9RFN8_METVM</name>
<dbReference type="InterPro" id="IPR002759">
    <property type="entry name" value="Pop5/Rpp14/Rnp2-like"/>
</dbReference>
<keyword evidence="1 7" id="KW-0963">Cytoplasm</keyword>
<dbReference type="PANTHER" id="PTHR15441:SF2">
    <property type="entry name" value="RIBONUCLEASE P_MRP PROTEIN SUBUNIT POP5"/>
    <property type="match status" value="1"/>
</dbReference>
<evidence type="ECO:0000256" key="1">
    <source>
        <dbReference type="ARBA" id="ARBA00022490"/>
    </source>
</evidence>
<keyword evidence="9" id="KW-1185">Reference proteome</keyword>
<dbReference type="eggNOG" id="arCOG01365">
    <property type="taxonomic scope" value="Archaea"/>
</dbReference>
<dbReference type="InterPro" id="IPR016434">
    <property type="entry name" value="Rnp2_archaea"/>
</dbReference>
<dbReference type="InterPro" id="IPR038085">
    <property type="entry name" value="Rnp2-like_sf"/>
</dbReference>
<keyword evidence="2 7" id="KW-0819">tRNA processing</keyword>
<dbReference type="RefSeq" id="WP_015732611.1">
    <property type="nucleotide sequence ID" value="NC_013407.1"/>
</dbReference>
<dbReference type="Proteomes" id="UP000002063">
    <property type="component" value="Chromosome"/>
</dbReference>
<gene>
    <name evidence="7" type="primary">rnp2</name>
    <name evidence="8" type="ordered locus">Metvu_0531</name>
</gene>
<dbReference type="GeneID" id="8512864"/>